<evidence type="ECO:0000313" key="2">
    <source>
        <dbReference type="EMBL" id="QWT48245.1"/>
    </source>
</evidence>
<dbReference type="InterPro" id="IPR021312">
    <property type="entry name" value="DUF2889"/>
</dbReference>
<dbReference type="AlphaFoldDB" id="A0A975SLS6"/>
<gene>
    <name evidence="2" type="ORF">Azoinq_10250</name>
</gene>
<accession>A0A975SLS6</accession>
<feature type="compositionally biased region" description="Polar residues" evidence="1">
    <location>
        <begin position="193"/>
        <end position="202"/>
    </location>
</feature>
<name>A0A975SLS6_9RHOO</name>
<feature type="region of interest" description="Disordered" evidence="1">
    <location>
        <begin position="182"/>
        <end position="202"/>
    </location>
</feature>
<dbReference type="Pfam" id="PF11136">
    <property type="entry name" value="DUF2889"/>
    <property type="match status" value="1"/>
</dbReference>
<dbReference type="RefSeq" id="WP_216129395.1">
    <property type="nucleotide sequence ID" value="NZ_CP064782.1"/>
</dbReference>
<keyword evidence="3" id="KW-1185">Reference proteome</keyword>
<reference evidence="2" key="1">
    <citation type="submission" date="2020-11" db="EMBL/GenBank/DDBJ databases">
        <title>Azospira inquinata sp. nov.</title>
        <authorList>
            <person name="Moe W.M."/>
            <person name="Mikes M.C."/>
        </authorList>
    </citation>
    <scope>NUCLEOTIDE SEQUENCE</scope>
    <source>
        <strain evidence="2">Azo-3</strain>
    </source>
</reference>
<protein>
    <submittedName>
        <fullName evidence="2">DUF2889 domain-containing protein</fullName>
    </submittedName>
</protein>
<sequence length="202" mass="23016">MPLPPPAAPRQRRHCRSIQLHGYKREDGLWDLEAWMTDTKDHDYPLSTGLRQAGEAIHHMGLRVTVDRHFQILDAQGVTEAAPYGDHCRAIVPEYRRLVGLNLFQDFRRALRQRLGGVAGCSHLTELAMVLPTVALQTFASETQDNEDHDGRQPYQLDRCHALETSSEAVRRYYPRWYRGQEPARGDAPAFCSQLQPSKESA</sequence>
<evidence type="ECO:0000256" key="1">
    <source>
        <dbReference type="SAM" id="MobiDB-lite"/>
    </source>
</evidence>
<organism evidence="2 3">
    <name type="scientific">Azospira inquinata</name>
    <dbReference type="NCBI Taxonomy" id="2785627"/>
    <lineage>
        <taxon>Bacteria</taxon>
        <taxon>Pseudomonadati</taxon>
        <taxon>Pseudomonadota</taxon>
        <taxon>Betaproteobacteria</taxon>
        <taxon>Rhodocyclales</taxon>
        <taxon>Rhodocyclaceae</taxon>
        <taxon>Azospira</taxon>
    </lineage>
</organism>
<evidence type="ECO:0000313" key="3">
    <source>
        <dbReference type="Proteomes" id="UP000683428"/>
    </source>
</evidence>
<proteinExistence type="predicted"/>
<dbReference type="Proteomes" id="UP000683428">
    <property type="component" value="Chromosome"/>
</dbReference>
<dbReference type="EMBL" id="CP064782">
    <property type="protein sequence ID" value="QWT48245.1"/>
    <property type="molecule type" value="Genomic_DNA"/>
</dbReference>
<dbReference type="KEGG" id="aiq:Azoinq_10250"/>